<dbReference type="Proteomes" id="UP001225906">
    <property type="component" value="Unassembled WGS sequence"/>
</dbReference>
<organism evidence="1 2">
    <name type="scientific">Methylophilus aquaticus</name>
    <dbReference type="NCBI Taxonomy" id="1971610"/>
    <lineage>
        <taxon>Bacteria</taxon>
        <taxon>Pseudomonadati</taxon>
        <taxon>Pseudomonadota</taxon>
        <taxon>Betaproteobacteria</taxon>
        <taxon>Nitrosomonadales</taxon>
        <taxon>Methylophilaceae</taxon>
        <taxon>Methylophilus</taxon>
    </lineage>
</organism>
<evidence type="ECO:0008006" key="3">
    <source>
        <dbReference type="Google" id="ProtNLM"/>
    </source>
</evidence>
<gene>
    <name evidence="1" type="ORF">Q9291_06095</name>
</gene>
<comment type="caution">
    <text evidence="1">The sequence shown here is derived from an EMBL/GenBank/DDBJ whole genome shotgun (WGS) entry which is preliminary data.</text>
</comment>
<proteinExistence type="predicted"/>
<sequence length="318" mass="33540">MQINATFTAKTTAHYINDALFATTGAGSGVAAARWAAAAADVQLVRNGSYTDIAVSSPLQASKTPELEAAQRLLTAARDSATLLTNGATDTSYNSRFALTRQLWDMAATVDPSLGKSLAGYPSDALTSTDLAAEVAVLKMVLNGVQDNDFTTQLDSLLAQPMVTGSTALLTLDGALLGLNNALLSVYYLGNASSGTVDIDLLAADRYAFFRNGFDRASLLEGSANGLTVIGNDNYAGTQLTLDSGETYIGEVFNGLLQLSGDQTASKLQLNNFYTNQLFVVASFGVLPSPVPEPNAALLLSGGWLLLSRMRKRFQQSR</sequence>
<keyword evidence="2" id="KW-1185">Reference proteome</keyword>
<protein>
    <recommendedName>
        <fullName evidence="3">PEP-CTERM sorting domain-containing protein</fullName>
    </recommendedName>
</protein>
<name>A0ABT9JSH1_9PROT</name>
<evidence type="ECO:0000313" key="2">
    <source>
        <dbReference type="Proteomes" id="UP001225906"/>
    </source>
</evidence>
<accession>A0ABT9JSH1</accession>
<dbReference type="RefSeq" id="WP_306389141.1">
    <property type="nucleotide sequence ID" value="NZ_JAVCAP010000013.1"/>
</dbReference>
<dbReference type="EMBL" id="JAVCAP010000013">
    <property type="protein sequence ID" value="MDP8567414.1"/>
    <property type="molecule type" value="Genomic_DNA"/>
</dbReference>
<evidence type="ECO:0000313" key="1">
    <source>
        <dbReference type="EMBL" id="MDP8567414.1"/>
    </source>
</evidence>
<reference evidence="2" key="1">
    <citation type="journal article" date="2019" name="Int. J. Syst. Evol. Microbiol.">
        <title>The Global Catalogue of Microorganisms (GCM) 10K type strain sequencing project: providing services to taxonomists for standard genome sequencing and annotation.</title>
        <authorList>
            <consortium name="The Broad Institute Genomics Platform"/>
            <consortium name="The Broad Institute Genome Sequencing Center for Infectious Disease"/>
            <person name="Wu L."/>
            <person name="Ma J."/>
        </authorList>
    </citation>
    <scope>NUCLEOTIDE SEQUENCE [LARGE SCALE GENOMIC DNA]</scope>
    <source>
        <strain evidence="2">VKM B-3159</strain>
    </source>
</reference>